<dbReference type="EMBL" id="JAPDDP010000009">
    <property type="protein sequence ID" value="MDA0180099.1"/>
    <property type="molecule type" value="Genomic_DNA"/>
</dbReference>
<gene>
    <name evidence="1" type="ORF">OJ997_07310</name>
</gene>
<proteinExistence type="predicted"/>
<name>A0A9X3N7Z8_9ACTN</name>
<organism evidence="1 2">
    <name type="scientific">Solirubrobacter phytolaccae</name>
    <dbReference type="NCBI Taxonomy" id="1404360"/>
    <lineage>
        <taxon>Bacteria</taxon>
        <taxon>Bacillati</taxon>
        <taxon>Actinomycetota</taxon>
        <taxon>Thermoleophilia</taxon>
        <taxon>Solirubrobacterales</taxon>
        <taxon>Solirubrobacteraceae</taxon>
        <taxon>Solirubrobacter</taxon>
    </lineage>
</organism>
<keyword evidence="2" id="KW-1185">Reference proteome</keyword>
<dbReference type="Proteomes" id="UP001147653">
    <property type="component" value="Unassembled WGS sequence"/>
</dbReference>
<sequence length="86" mass="9823">MQRAADEYEDWATTRARQLDPHAPHVAFQPTSASAAARRAKWLRTLDPSQAFSFGRVTVDPNGFRVEFRRVDDVTELDRDARHALV</sequence>
<dbReference type="AlphaFoldDB" id="A0A9X3N7Z8"/>
<protein>
    <submittedName>
        <fullName evidence="1">Uncharacterized protein</fullName>
    </submittedName>
</protein>
<evidence type="ECO:0000313" key="2">
    <source>
        <dbReference type="Proteomes" id="UP001147653"/>
    </source>
</evidence>
<comment type="caution">
    <text evidence="1">The sequence shown here is derived from an EMBL/GenBank/DDBJ whole genome shotgun (WGS) entry which is preliminary data.</text>
</comment>
<evidence type="ECO:0000313" key="1">
    <source>
        <dbReference type="EMBL" id="MDA0180099.1"/>
    </source>
</evidence>
<reference evidence="1" key="1">
    <citation type="submission" date="2022-10" db="EMBL/GenBank/DDBJ databases">
        <title>The WGS of Solirubrobacter phytolaccae KCTC 29190.</title>
        <authorList>
            <person name="Jiang Z."/>
        </authorList>
    </citation>
    <scope>NUCLEOTIDE SEQUENCE</scope>
    <source>
        <strain evidence="1">KCTC 29190</strain>
    </source>
</reference>
<accession>A0A9X3N7Z8</accession>